<evidence type="ECO:0000313" key="6">
    <source>
        <dbReference type="EnsemblMetazoa" id="Aqu2.1.38789_001"/>
    </source>
</evidence>
<dbReference type="PANTHER" id="PTHR23259">
    <property type="entry name" value="RIDDLE"/>
    <property type="match status" value="1"/>
</dbReference>
<dbReference type="Pfam" id="PF01826">
    <property type="entry name" value="TIL"/>
    <property type="match status" value="2"/>
</dbReference>
<dbReference type="AlphaFoldDB" id="A0A1X7VG97"/>
<evidence type="ECO:0000256" key="1">
    <source>
        <dbReference type="ARBA" id="ARBA00022690"/>
    </source>
</evidence>
<keyword evidence="7" id="KW-1185">Reference proteome</keyword>
<feature type="chain" id="PRO_5010886860" description="TIL domain-containing protein" evidence="4">
    <location>
        <begin position="20"/>
        <end position="168"/>
    </location>
</feature>
<evidence type="ECO:0000313" key="7">
    <source>
        <dbReference type="Proteomes" id="UP000007879"/>
    </source>
</evidence>
<dbReference type="PANTHER" id="PTHR23259:SF70">
    <property type="entry name" value="ACCESSORY GLAND PROTEIN ACP62F-RELATED"/>
    <property type="match status" value="1"/>
</dbReference>
<keyword evidence="3" id="KW-1133">Transmembrane helix</keyword>
<dbReference type="FunFam" id="2.10.25.10:FF:000055">
    <property type="entry name" value="alpha-tectorin isoform X1"/>
    <property type="match status" value="1"/>
</dbReference>
<dbReference type="Proteomes" id="UP000007879">
    <property type="component" value="Unassembled WGS sequence"/>
</dbReference>
<feature type="domain" description="TIL" evidence="5">
    <location>
        <begin position="87"/>
        <end position="137"/>
    </location>
</feature>
<reference evidence="6" key="2">
    <citation type="submission" date="2017-05" db="UniProtKB">
        <authorList>
            <consortium name="EnsemblMetazoa"/>
        </authorList>
    </citation>
    <scope>IDENTIFICATION</scope>
</reference>
<dbReference type="OMA" id="SGCIRRQ"/>
<evidence type="ECO:0000256" key="3">
    <source>
        <dbReference type="SAM" id="Phobius"/>
    </source>
</evidence>
<dbReference type="STRING" id="400682.A0A1X7VG97"/>
<dbReference type="InterPro" id="IPR051368">
    <property type="entry name" value="SerProtInhib-TIL_Domain"/>
</dbReference>
<sequence length="168" mass="17851">MKVLFLLFAVLTLIEISQQQSPTCPTGMQYRTCGSQCPLTCENRDDDVVCPAVCVSGCFCPSGQALVDNDTCIDPEMCPNSTETRNCTGGMVFRLCGSACNLNVTCENVDVPRTCAAVCVSDCFCPTGTALQDDVCTRCPTSSSSAASVSGLLIFSLLLLYLLVLNNN</sequence>
<dbReference type="CDD" id="cd19941">
    <property type="entry name" value="TIL"/>
    <property type="match status" value="2"/>
</dbReference>
<feature type="domain" description="TIL" evidence="5">
    <location>
        <begin position="24"/>
        <end position="78"/>
    </location>
</feature>
<gene>
    <name evidence="6" type="primary">100631391</name>
</gene>
<organism evidence="6">
    <name type="scientific">Amphimedon queenslandica</name>
    <name type="common">Sponge</name>
    <dbReference type="NCBI Taxonomy" id="400682"/>
    <lineage>
        <taxon>Eukaryota</taxon>
        <taxon>Metazoa</taxon>
        <taxon>Porifera</taxon>
        <taxon>Demospongiae</taxon>
        <taxon>Heteroscleromorpha</taxon>
        <taxon>Haplosclerida</taxon>
        <taxon>Niphatidae</taxon>
        <taxon>Amphimedon</taxon>
    </lineage>
</organism>
<dbReference type="EnsemblMetazoa" id="XM_003384353.2">
    <property type="protein sequence ID" value="XP_003384401.1"/>
    <property type="gene ID" value="LOC100631391"/>
</dbReference>
<keyword evidence="3" id="KW-0812">Transmembrane</keyword>
<keyword evidence="2" id="KW-1015">Disulfide bond</keyword>
<protein>
    <recommendedName>
        <fullName evidence="5">TIL domain-containing protein</fullName>
    </recommendedName>
</protein>
<dbReference type="Gene3D" id="2.10.25.10">
    <property type="entry name" value="Laminin"/>
    <property type="match status" value="2"/>
</dbReference>
<dbReference type="InParanoid" id="A0A1X7VG97"/>
<feature type="signal peptide" evidence="4">
    <location>
        <begin position="1"/>
        <end position="19"/>
    </location>
</feature>
<name>A0A1X7VG97_AMPQE</name>
<proteinExistence type="predicted"/>
<dbReference type="InterPro" id="IPR036084">
    <property type="entry name" value="Ser_inhib-like_sf"/>
</dbReference>
<dbReference type="SUPFAM" id="SSF57567">
    <property type="entry name" value="Serine protease inhibitors"/>
    <property type="match status" value="2"/>
</dbReference>
<evidence type="ECO:0000256" key="2">
    <source>
        <dbReference type="ARBA" id="ARBA00023157"/>
    </source>
</evidence>
<dbReference type="OrthoDB" id="6413845at2759"/>
<accession>A0A1X7VG97</accession>
<keyword evidence="3" id="KW-0472">Membrane</keyword>
<dbReference type="GO" id="GO:0030414">
    <property type="term" value="F:peptidase inhibitor activity"/>
    <property type="evidence" value="ECO:0007669"/>
    <property type="project" value="UniProtKB-KW"/>
</dbReference>
<dbReference type="EnsemblMetazoa" id="Aqu2.1.38789_001">
    <property type="protein sequence ID" value="Aqu2.1.38789_001"/>
    <property type="gene ID" value="Aqu2.1.38789"/>
</dbReference>
<evidence type="ECO:0000256" key="4">
    <source>
        <dbReference type="SAM" id="SignalP"/>
    </source>
</evidence>
<dbReference type="KEGG" id="aqu:100631391"/>
<keyword evidence="4" id="KW-0732">Signal</keyword>
<evidence type="ECO:0000259" key="5">
    <source>
        <dbReference type="Pfam" id="PF01826"/>
    </source>
</evidence>
<dbReference type="InterPro" id="IPR002919">
    <property type="entry name" value="TIL_dom"/>
</dbReference>
<reference evidence="7" key="1">
    <citation type="journal article" date="2010" name="Nature">
        <title>The Amphimedon queenslandica genome and the evolution of animal complexity.</title>
        <authorList>
            <person name="Srivastava M."/>
            <person name="Simakov O."/>
            <person name="Chapman J."/>
            <person name="Fahey B."/>
            <person name="Gauthier M.E."/>
            <person name="Mitros T."/>
            <person name="Richards G.S."/>
            <person name="Conaco C."/>
            <person name="Dacre M."/>
            <person name="Hellsten U."/>
            <person name="Larroux C."/>
            <person name="Putnam N.H."/>
            <person name="Stanke M."/>
            <person name="Adamska M."/>
            <person name="Darling A."/>
            <person name="Degnan S.M."/>
            <person name="Oakley T.H."/>
            <person name="Plachetzki D.C."/>
            <person name="Zhai Y."/>
            <person name="Adamski M."/>
            <person name="Calcino A."/>
            <person name="Cummins S.F."/>
            <person name="Goodstein D.M."/>
            <person name="Harris C."/>
            <person name="Jackson D.J."/>
            <person name="Leys S.P."/>
            <person name="Shu S."/>
            <person name="Woodcroft B.J."/>
            <person name="Vervoort M."/>
            <person name="Kosik K.S."/>
            <person name="Manning G."/>
            <person name="Degnan B.M."/>
            <person name="Rokhsar D.S."/>
        </authorList>
    </citation>
    <scope>NUCLEOTIDE SEQUENCE [LARGE SCALE GENOMIC DNA]</scope>
</reference>
<keyword evidence="1" id="KW-0646">Protease inhibitor</keyword>
<feature type="transmembrane region" description="Helical" evidence="3">
    <location>
        <begin position="146"/>
        <end position="165"/>
    </location>
</feature>